<comment type="caution">
    <text evidence="1">The sequence shown here is derived from an EMBL/GenBank/DDBJ whole genome shotgun (WGS) entry which is preliminary data.</text>
</comment>
<dbReference type="AlphaFoldDB" id="A0A484GAB6"/>
<name>A0A484GAB6_COLOR</name>
<organism evidence="1 2">
    <name type="scientific">Colletotrichum orbiculare (strain 104-T / ATCC 96160 / CBS 514.97 / LARS 414 / MAFF 240422)</name>
    <name type="common">Cucumber anthracnose fungus</name>
    <name type="synonym">Colletotrichum lagenarium</name>
    <dbReference type="NCBI Taxonomy" id="1213857"/>
    <lineage>
        <taxon>Eukaryota</taxon>
        <taxon>Fungi</taxon>
        <taxon>Dikarya</taxon>
        <taxon>Ascomycota</taxon>
        <taxon>Pezizomycotina</taxon>
        <taxon>Sordariomycetes</taxon>
        <taxon>Hypocreomycetidae</taxon>
        <taxon>Glomerellales</taxon>
        <taxon>Glomerellaceae</taxon>
        <taxon>Colletotrichum</taxon>
        <taxon>Colletotrichum orbiculare species complex</taxon>
    </lineage>
</organism>
<dbReference type="Proteomes" id="UP000014480">
    <property type="component" value="Unassembled WGS sequence"/>
</dbReference>
<dbReference type="EMBL" id="AMCV02000001">
    <property type="protein sequence ID" value="TDZ26485.1"/>
    <property type="molecule type" value="Genomic_DNA"/>
</dbReference>
<proteinExistence type="predicted"/>
<evidence type="ECO:0000313" key="1">
    <source>
        <dbReference type="EMBL" id="TDZ26485.1"/>
    </source>
</evidence>
<sequence>MLLLYVPHQLLPPLSFRSLSGLNSPATHDFRPTLIFDVQVYTAPASLTRTYLRPRLCGGFDLVAHPSLSNCTGVVLGAPASIHTSQHLPSGPAATPSYGYITNARVALLTFTLLHSGRRVPHNGIIYHSPAVPSLAVKGAVVAPDDLDPHQDGPVGFPGPPNLRPFCHPPAVLHLRPGRCSPRPARPEPLALACLLGSKPLRKQHTRRSALPCRQLIIPQPCGTSISRTIAR</sequence>
<reference evidence="2" key="2">
    <citation type="journal article" date="2019" name="Mol. Plant Microbe Interact.">
        <title>Genome sequence resources for four phytopathogenic fungi from the Colletotrichum orbiculare species complex.</title>
        <authorList>
            <person name="Gan P."/>
            <person name="Tsushima A."/>
            <person name="Narusaka M."/>
            <person name="Narusaka Y."/>
            <person name="Takano Y."/>
            <person name="Kubo Y."/>
            <person name="Shirasu K."/>
        </authorList>
    </citation>
    <scope>GENOME REANNOTATION</scope>
    <source>
        <strain evidence="2">104-T / ATCC 96160 / CBS 514.97 / LARS 414 / MAFF 240422</strain>
    </source>
</reference>
<evidence type="ECO:0000313" key="2">
    <source>
        <dbReference type="Proteomes" id="UP000014480"/>
    </source>
</evidence>
<reference evidence="2" key="1">
    <citation type="journal article" date="2013" name="New Phytol.">
        <title>Comparative genomic and transcriptomic analyses reveal the hemibiotrophic stage shift of Colletotrichum fungi.</title>
        <authorList>
            <person name="Gan P."/>
            <person name="Ikeda K."/>
            <person name="Irieda H."/>
            <person name="Narusaka M."/>
            <person name="O'Connell R.J."/>
            <person name="Narusaka Y."/>
            <person name="Takano Y."/>
            <person name="Kubo Y."/>
            <person name="Shirasu K."/>
        </authorList>
    </citation>
    <scope>NUCLEOTIDE SEQUENCE [LARGE SCALE GENOMIC DNA]</scope>
    <source>
        <strain evidence="2">104-T / ATCC 96160 / CBS 514.97 / LARS 414 / MAFF 240422</strain>
    </source>
</reference>
<accession>A0A484GAB6</accession>
<gene>
    <name evidence="1" type="ORF">Cob_v000788</name>
</gene>
<protein>
    <submittedName>
        <fullName evidence="1">Uncharacterized protein</fullName>
    </submittedName>
</protein>
<keyword evidence="2" id="KW-1185">Reference proteome</keyword>